<dbReference type="PROSITE" id="PS00518">
    <property type="entry name" value="ZF_RING_1"/>
    <property type="match status" value="1"/>
</dbReference>
<keyword evidence="1" id="KW-0479">Metal-binding</keyword>
<dbReference type="InterPro" id="IPR018957">
    <property type="entry name" value="Znf_C3HC4_RING-type"/>
</dbReference>
<evidence type="ECO:0000256" key="4">
    <source>
        <dbReference type="PROSITE-ProRule" id="PRU00042"/>
    </source>
</evidence>
<dbReference type="SMART" id="SM00184">
    <property type="entry name" value="RING"/>
    <property type="match status" value="1"/>
</dbReference>
<dbReference type="PANTHER" id="PTHR47094:SF1">
    <property type="entry name" value="RING-TYPE E3 UBIQUITIN TRANSFERASE"/>
    <property type="match status" value="1"/>
</dbReference>
<dbReference type="InterPro" id="IPR001841">
    <property type="entry name" value="Znf_RING"/>
</dbReference>
<accession>A0A9P7FU51</accession>
<reference evidence="8" key="1">
    <citation type="submission" date="2021-02" db="EMBL/GenBank/DDBJ databases">
        <authorList>
            <person name="Nieuwenhuis M."/>
            <person name="Van De Peppel L.J.J."/>
        </authorList>
    </citation>
    <scope>NUCLEOTIDE SEQUENCE</scope>
    <source>
        <strain evidence="8">D49</strain>
    </source>
</reference>
<dbReference type="OrthoDB" id="6077919at2759"/>
<comment type="caution">
    <text evidence="8">The sequence shown here is derived from an EMBL/GenBank/DDBJ whole genome shotgun (WGS) entry which is preliminary data.</text>
</comment>
<dbReference type="SMART" id="SM00355">
    <property type="entry name" value="ZnF_C2H2"/>
    <property type="match status" value="3"/>
</dbReference>
<gene>
    <name evidence="8" type="ORF">H0H81_000417</name>
</gene>
<dbReference type="SUPFAM" id="SSF57850">
    <property type="entry name" value="RING/U-box"/>
    <property type="match status" value="1"/>
</dbReference>
<dbReference type="GO" id="GO:0140082">
    <property type="term" value="F:SUMO-ubiquitin ligase activity"/>
    <property type="evidence" value="ECO:0007669"/>
    <property type="project" value="TreeGrafter"/>
</dbReference>
<dbReference type="InterPro" id="IPR013087">
    <property type="entry name" value="Znf_C2H2_type"/>
</dbReference>
<dbReference type="PROSITE" id="PS50157">
    <property type="entry name" value="ZINC_FINGER_C2H2_2"/>
    <property type="match status" value="1"/>
</dbReference>
<dbReference type="GO" id="GO:0008270">
    <property type="term" value="F:zinc ion binding"/>
    <property type="evidence" value="ECO:0007669"/>
    <property type="project" value="UniProtKB-KW"/>
</dbReference>
<evidence type="ECO:0000259" key="6">
    <source>
        <dbReference type="PROSITE" id="PS50089"/>
    </source>
</evidence>
<evidence type="ECO:0000256" key="3">
    <source>
        <dbReference type="ARBA" id="ARBA00022833"/>
    </source>
</evidence>
<sequence>MLFLPDEAHRFDPKYCTLCDAYFSSKALLQRHMESSERHPRCNACQRSFLNKNSLRNHYVISSKHHYCRPCDKLFETRGGLRVHLQQSSFHSDDSDDEGEDDRLPTGWEDEEAKRQDEVERRCLTEEPLVVDDADAKALSSIQRRFKMMKFMERRRNEAHKPASEPRLSHTYSCPVCLSCPKTLSATRCGHLFCSPCIERAVETNGVCPSCRKPSVMAHIRKVDLGVY</sequence>
<feature type="region of interest" description="Disordered" evidence="5">
    <location>
        <begin position="87"/>
        <end position="115"/>
    </location>
</feature>
<evidence type="ECO:0000256" key="1">
    <source>
        <dbReference type="ARBA" id="ARBA00022723"/>
    </source>
</evidence>
<keyword evidence="9" id="KW-1185">Reference proteome</keyword>
<evidence type="ECO:0008006" key="10">
    <source>
        <dbReference type="Google" id="ProtNLM"/>
    </source>
</evidence>
<evidence type="ECO:0000313" key="9">
    <source>
        <dbReference type="Proteomes" id="UP000717328"/>
    </source>
</evidence>
<dbReference type="InterPro" id="IPR022755">
    <property type="entry name" value="Znf_C2H2_jaz"/>
</dbReference>
<dbReference type="PROSITE" id="PS50089">
    <property type="entry name" value="ZF_RING_2"/>
    <property type="match status" value="1"/>
</dbReference>
<dbReference type="GO" id="GO:0006511">
    <property type="term" value="P:ubiquitin-dependent protein catabolic process"/>
    <property type="evidence" value="ECO:0007669"/>
    <property type="project" value="TreeGrafter"/>
</dbReference>
<dbReference type="Gene3D" id="3.30.40.10">
    <property type="entry name" value="Zinc/RING finger domain, C3HC4 (zinc finger)"/>
    <property type="match status" value="1"/>
</dbReference>
<dbReference type="Gene3D" id="3.30.160.60">
    <property type="entry name" value="Classic Zinc Finger"/>
    <property type="match status" value="1"/>
</dbReference>
<dbReference type="EMBL" id="JABCKI010006242">
    <property type="protein sequence ID" value="KAG5634887.1"/>
    <property type="molecule type" value="Genomic_DNA"/>
</dbReference>
<feature type="domain" description="C2H2-type" evidence="7">
    <location>
        <begin position="66"/>
        <end position="96"/>
    </location>
</feature>
<dbReference type="Pfam" id="PF00097">
    <property type="entry name" value="zf-C3HC4"/>
    <property type="match status" value="1"/>
</dbReference>
<evidence type="ECO:0000256" key="5">
    <source>
        <dbReference type="SAM" id="MobiDB-lite"/>
    </source>
</evidence>
<dbReference type="InterPro" id="IPR013083">
    <property type="entry name" value="Znf_RING/FYVE/PHD"/>
</dbReference>
<organism evidence="8 9">
    <name type="scientific">Sphagnurus paluster</name>
    <dbReference type="NCBI Taxonomy" id="117069"/>
    <lineage>
        <taxon>Eukaryota</taxon>
        <taxon>Fungi</taxon>
        <taxon>Dikarya</taxon>
        <taxon>Basidiomycota</taxon>
        <taxon>Agaricomycotina</taxon>
        <taxon>Agaricomycetes</taxon>
        <taxon>Agaricomycetidae</taxon>
        <taxon>Agaricales</taxon>
        <taxon>Tricholomatineae</taxon>
        <taxon>Lyophyllaceae</taxon>
        <taxon>Sphagnurus</taxon>
    </lineage>
</organism>
<protein>
    <recommendedName>
        <fullName evidence="10">RING-type domain-containing protein</fullName>
    </recommendedName>
</protein>
<name>A0A9P7FU51_9AGAR</name>
<reference evidence="8" key="2">
    <citation type="submission" date="2021-10" db="EMBL/GenBank/DDBJ databases">
        <title>Phylogenomics reveals ancestral predisposition of the termite-cultivated fungus Termitomyces towards a domesticated lifestyle.</title>
        <authorList>
            <person name="Auxier B."/>
            <person name="Grum-Grzhimaylo A."/>
            <person name="Cardenas M.E."/>
            <person name="Lodge J.D."/>
            <person name="Laessoe T."/>
            <person name="Pedersen O."/>
            <person name="Smith M.E."/>
            <person name="Kuyper T.W."/>
            <person name="Franco-Molano E.A."/>
            <person name="Baroni T.J."/>
            <person name="Aanen D.K."/>
        </authorList>
    </citation>
    <scope>NUCLEOTIDE SEQUENCE</scope>
    <source>
        <strain evidence="8">D49</strain>
    </source>
</reference>
<evidence type="ECO:0000313" key="8">
    <source>
        <dbReference type="EMBL" id="KAG5634887.1"/>
    </source>
</evidence>
<dbReference type="Pfam" id="PF12171">
    <property type="entry name" value="zf-C2H2_jaz"/>
    <property type="match status" value="1"/>
</dbReference>
<dbReference type="GO" id="GO:0032183">
    <property type="term" value="F:SUMO binding"/>
    <property type="evidence" value="ECO:0007669"/>
    <property type="project" value="TreeGrafter"/>
</dbReference>
<dbReference type="Proteomes" id="UP000717328">
    <property type="component" value="Unassembled WGS sequence"/>
</dbReference>
<keyword evidence="3" id="KW-0862">Zinc</keyword>
<keyword evidence="2 4" id="KW-0863">Zinc-finger</keyword>
<dbReference type="InterPro" id="IPR036236">
    <property type="entry name" value="Znf_C2H2_sf"/>
</dbReference>
<evidence type="ECO:0000259" key="7">
    <source>
        <dbReference type="PROSITE" id="PS50157"/>
    </source>
</evidence>
<evidence type="ECO:0000256" key="2">
    <source>
        <dbReference type="ARBA" id="ARBA00022771"/>
    </source>
</evidence>
<dbReference type="InterPro" id="IPR017907">
    <property type="entry name" value="Znf_RING_CS"/>
</dbReference>
<dbReference type="InterPro" id="IPR049627">
    <property type="entry name" value="SLX8"/>
</dbReference>
<dbReference type="Pfam" id="PF12874">
    <property type="entry name" value="zf-met"/>
    <property type="match status" value="1"/>
</dbReference>
<dbReference type="GO" id="GO:0061630">
    <property type="term" value="F:ubiquitin protein ligase activity"/>
    <property type="evidence" value="ECO:0007669"/>
    <property type="project" value="InterPro"/>
</dbReference>
<dbReference type="SUPFAM" id="SSF57667">
    <property type="entry name" value="beta-beta-alpha zinc fingers"/>
    <property type="match status" value="1"/>
</dbReference>
<feature type="domain" description="RING-type" evidence="6">
    <location>
        <begin position="174"/>
        <end position="212"/>
    </location>
</feature>
<proteinExistence type="predicted"/>
<dbReference type="GO" id="GO:0033768">
    <property type="term" value="C:SUMO-targeted ubiquitin ligase complex"/>
    <property type="evidence" value="ECO:0007669"/>
    <property type="project" value="TreeGrafter"/>
</dbReference>
<dbReference type="AlphaFoldDB" id="A0A9P7FU51"/>
<dbReference type="PANTHER" id="PTHR47094">
    <property type="entry name" value="ELFLESS, ISOFORM B"/>
    <property type="match status" value="1"/>
</dbReference>